<dbReference type="InterPro" id="IPR008928">
    <property type="entry name" value="6-hairpin_glycosidase_sf"/>
</dbReference>
<sequence>MSPRLPVPLLAGASSLLALGSLALAYVTNPFTRFTIVRGTYTARFGAGGLQTRDRNDGLVIRQHPLWRSFAYYSCAVNVLGSRYLHSPGSGAGTVDGIIADIHALRFDPERLLLISGDQFTALFVRNLGVFYYPMLDRSVPGSPADWQDREIVYLQTLGYALGVFAKQPELTTTIVATGRRAATCVNIYAYPSDTLYGMLYALAALAGLEPGRPAAYAEDHHPLDTVGAAAELLERYGSSLVAHFDRYLNMALDPATGLVRTDLKMSGAKDITQRSSAFYDNVILWKTSELAQRLGLVPADPPGLAALRQRILDRFWLPERGHFLEDLSPEATATQYYSSDWLIVLATGFLDPADPTERAYLERSIEHIRSTGVAEPFAIKYHTDTRAHRQYPVVRFAVASYGGDSIWSFWGMEYVKTLLLLHRHTGRQDYLDEAGRHLDAYRAAMVRDNGFPEVYDTHGKMLTTPLYRSIRQTGWVIGFEQAREMYRAASAG</sequence>
<dbReference type="EMBL" id="FMYF01000003">
    <property type="protein sequence ID" value="SDB80772.1"/>
    <property type="molecule type" value="Genomic_DNA"/>
</dbReference>
<dbReference type="SUPFAM" id="SSF48208">
    <property type="entry name" value="Six-hairpin glycosidases"/>
    <property type="match status" value="1"/>
</dbReference>
<dbReference type="Proteomes" id="UP000199086">
    <property type="component" value="Unassembled WGS sequence"/>
</dbReference>
<dbReference type="STRING" id="1577474.GA0111570_10392"/>
<proteinExistence type="predicted"/>
<dbReference type="RefSeq" id="WP_139283151.1">
    <property type="nucleotide sequence ID" value="NZ_FMYF01000003.1"/>
</dbReference>
<dbReference type="GO" id="GO:0005975">
    <property type="term" value="P:carbohydrate metabolic process"/>
    <property type="evidence" value="ECO:0007669"/>
    <property type="project" value="InterPro"/>
</dbReference>
<gene>
    <name evidence="1" type="ORF">GA0111570_10392</name>
</gene>
<evidence type="ECO:0000313" key="2">
    <source>
        <dbReference type="Proteomes" id="UP000199086"/>
    </source>
</evidence>
<dbReference type="OrthoDB" id="5173057at2"/>
<protein>
    <submittedName>
        <fullName evidence="1">Uncharacterized protein</fullName>
    </submittedName>
</protein>
<dbReference type="AlphaFoldDB" id="A0A1G6GFI0"/>
<evidence type="ECO:0000313" key="1">
    <source>
        <dbReference type="EMBL" id="SDB80772.1"/>
    </source>
</evidence>
<keyword evidence="2" id="KW-1185">Reference proteome</keyword>
<name>A0A1G6GFI0_9ACTN</name>
<organism evidence="1 2">
    <name type="scientific">Raineyella antarctica</name>
    <dbReference type="NCBI Taxonomy" id="1577474"/>
    <lineage>
        <taxon>Bacteria</taxon>
        <taxon>Bacillati</taxon>
        <taxon>Actinomycetota</taxon>
        <taxon>Actinomycetes</taxon>
        <taxon>Propionibacteriales</taxon>
        <taxon>Propionibacteriaceae</taxon>
        <taxon>Raineyella</taxon>
    </lineage>
</organism>
<reference evidence="1 2" key="1">
    <citation type="submission" date="2016-06" db="EMBL/GenBank/DDBJ databases">
        <authorList>
            <person name="Olsen C.W."/>
            <person name="Carey S."/>
            <person name="Hinshaw L."/>
            <person name="Karasin A.I."/>
        </authorList>
    </citation>
    <scope>NUCLEOTIDE SEQUENCE [LARGE SCALE GENOMIC DNA]</scope>
    <source>
        <strain evidence="1 2">LZ-22</strain>
    </source>
</reference>
<accession>A0A1G6GFI0</accession>